<proteinExistence type="predicted"/>
<name>A0ACC2T3D7_9FUNG</name>
<accession>A0ACC2T3D7</accession>
<evidence type="ECO:0000313" key="2">
    <source>
        <dbReference type="Proteomes" id="UP001165960"/>
    </source>
</evidence>
<gene>
    <name evidence="1" type="ORF">DSO57_1021427</name>
</gene>
<evidence type="ECO:0000313" key="1">
    <source>
        <dbReference type="EMBL" id="KAJ9069169.1"/>
    </source>
</evidence>
<sequence length="123" mass="13655">MRKDTGGGKKKSWGKHRAVKAPYVKPGLQAVVPNAWDNNQASCDQSKSRESHFNNDIIGADVAIGPVGKMDGPDWMNNVNATDLHTLEATLSDKQKKEILGQQKLYHCTRVGREKNCLQDVLR</sequence>
<protein>
    <submittedName>
        <fullName evidence="1">Uncharacterized protein</fullName>
    </submittedName>
</protein>
<organism evidence="1 2">
    <name type="scientific">Entomophthora muscae</name>
    <dbReference type="NCBI Taxonomy" id="34485"/>
    <lineage>
        <taxon>Eukaryota</taxon>
        <taxon>Fungi</taxon>
        <taxon>Fungi incertae sedis</taxon>
        <taxon>Zoopagomycota</taxon>
        <taxon>Entomophthoromycotina</taxon>
        <taxon>Entomophthoromycetes</taxon>
        <taxon>Entomophthorales</taxon>
        <taxon>Entomophthoraceae</taxon>
        <taxon>Entomophthora</taxon>
    </lineage>
</organism>
<reference evidence="1" key="1">
    <citation type="submission" date="2022-04" db="EMBL/GenBank/DDBJ databases">
        <title>Genome of the entomopathogenic fungus Entomophthora muscae.</title>
        <authorList>
            <person name="Elya C."/>
            <person name="Lovett B.R."/>
            <person name="Lee E."/>
            <person name="Macias A.M."/>
            <person name="Hajek A.E."/>
            <person name="De Bivort B.L."/>
            <person name="Kasson M.T."/>
            <person name="De Fine Licht H.H."/>
            <person name="Stajich J.E."/>
        </authorList>
    </citation>
    <scope>NUCLEOTIDE SEQUENCE</scope>
    <source>
        <strain evidence="1">Berkeley</strain>
    </source>
</reference>
<keyword evidence="2" id="KW-1185">Reference proteome</keyword>
<dbReference type="EMBL" id="QTSX02003654">
    <property type="protein sequence ID" value="KAJ9069169.1"/>
    <property type="molecule type" value="Genomic_DNA"/>
</dbReference>
<comment type="caution">
    <text evidence="1">The sequence shown here is derived from an EMBL/GenBank/DDBJ whole genome shotgun (WGS) entry which is preliminary data.</text>
</comment>
<dbReference type="Proteomes" id="UP001165960">
    <property type="component" value="Unassembled WGS sequence"/>
</dbReference>